<dbReference type="InterPro" id="IPR013762">
    <property type="entry name" value="Integrase-like_cat_sf"/>
</dbReference>
<dbReference type="PANTHER" id="PTHR30629">
    <property type="entry name" value="PROPHAGE INTEGRASE"/>
    <property type="match status" value="1"/>
</dbReference>
<dbReference type="PROSITE" id="PS51900">
    <property type="entry name" value="CB"/>
    <property type="match status" value="1"/>
</dbReference>
<dbReference type="PROSITE" id="PS51898">
    <property type="entry name" value="TYR_RECOMBINASE"/>
    <property type="match status" value="1"/>
</dbReference>
<dbReference type="GO" id="GO:0003677">
    <property type="term" value="F:DNA binding"/>
    <property type="evidence" value="ECO:0007669"/>
    <property type="project" value="UniProtKB-UniRule"/>
</dbReference>
<dbReference type="Gene3D" id="1.10.150.130">
    <property type="match status" value="1"/>
</dbReference>
<dbReference type="Pfam" id="PF22022">
    <property type="entry name" value="Phage_int_M"/>
    <property type="match status" value="1"/>
</dbReference>
<evidence type="ECO:0000256" key="3">
    <source>
        <dbReference type="ARBA" id="ARBA00023125"/>
    </source>
</evidence>
<comment type="caution">
    <text evidence="9">The sequence shown here is derived from an EMBL/GenBank/DDBJ whole genome shotgun (WGS) entry which is preliminary data.</text>
</comment>
<dbReference type="PANTHER" id="PTHR30629:SF6">
    <property type="entry name" value="PROPHAGE INTEGRASE INTA-RELATED"/>
    <property type="match status" value="1"/>
</dbReference>
<evidence type="ECO:0000313" key="10">
    <source>
        <dbReference type="Proteomes" id="UP000190198"/>
    </source>
</evidence>
<dbReference type="InterPro" id="IPR002104">
    <property type="entry name" value="Integrase_catalytic"/>
</dbReference>
<dbReference type="OrthoDB" id="9795573at2"/>
<dbReference type="InterPro" id="IPR044068">
    <property type="entry name" value="CB"/>
</dbReference>
<dbReference type="InterPro" id="IPR050808">
    <property type="entry name" value="Phage_Integrase"/>
</dbReference>
<reference evidence="9 10" key="1">
    <citation type="submission" date="2016-11" db="EMBL/GenBank/DDBJ databases">
        <title>Mixed transmission modes and dynamic genome evolution in an obligate animal-bacterial symbiosis.</title>
        <authorList>
            <person name="Russell S.L."/>
            <person name="Corbett-Detig R.B."/>
            <person name="Cavanaugh C.M."/>
        </authorList>
    </citation>
    <scope>NUCLEOTIDE SEQUENCE [LARGE SCALE GENOMIC DNA]</scope>
    <source>
        <strain evidence="9">Sp-SM6</strain>
    </source>
</reference>
<evidence type="ECO:0000256" key="2">
    <source>
        <dbReference type="ARBA" id="ARBA00022908"/>
    </source>
</evidence>
<evidence type="ECO:0000256" key="4">
    <source>
        <dbReference type="ARBA" id="ARBA00023172"/>
    </source>
</evidence>
<feature type="compositionally biased region" description="Basic and acidic residues" evidence="6">
    <location>
        <begin position="81"/>
        <end position="97"/>
    </location>
</feature>
<name>A0A1T2L317_9GAMM</name>
<accession>A0A1T2L317</accession>
<dbReference type="CDD" id="cd00801">
    <property type="entry name" value="INT_P4_C"/>
    <property type="match status" value="1"/>
</dbReference>
<evidence type="ECO:0000256" key="1">
    <source>
        <dbReference type="ARBA" id="ARBA00008857"/>
    </source>
</evidence>
<gene>
    <name evidence="9" type="ORF">BOW52_07250</name>
</gene>
<comment type="similarity">
    <text evidence="1">Belongs to the 'phage' integrase family.</text>
</comment>
<dbReference type="AlphaFoldDB" id="A0A1T2L317"/>
<keyword evidence="3 5" id="KW-0238">DNA-binding</keyword>
<feature type="domain" description="Core-binding (CB)" evidence="8">
    <location>
        <begin position="105"/>
        <end position="186"/>
    </location>
</feature>
<dbReference type="InterPro" id="IPR025166">
    <property type="entry name" value="Integrase_DNA_bind_dom"/>
</dbReference>
<dbReference type="EMBL" id="MPRK01000125">
    <property type="protein sequence ID" value="OOZ39471.1"/>
    <property type="molecule type" value="Genomic_DNA"/>
</dbReference>
<dbReference type="InterPro" id="IPR038488">
    <property type="entry name" value="Integrase_DNA-bd_sf"/>
</dbReference>
<dbReference type="InterPro" id="IPR053876">
    <property type="entry name" value="Phage_int_M"/>
</dbReference>
<dbReference type="Pfam" id="PF13356">
    <property type="entry name" value="Arm-DNA-bind_3"/>
    <property type="match status" value="1"/>
</dbReference>
<dbReference type="InterPro" id="IPR010998">
    <property type="entry name" value="Integrase_recombinase_N"/>
</dbReference>
<dbReference type="InterPro" id="IPR011010">
    <property type="entry name" value="DNA_brk_join_enz"/>
</dbReference>
<organism evidence="9 10">
    <name type="scientific">Solemya elarraichensis gill symbiont</name>
    <dbReference type="NCBI Taxonomy" id="1918949"/>
    <lineage>
        <taxon>Bacteria</taxon>
        <taxon>Pseudomonadati</taxon>
        <taxon>Pseudomonadota</taxon>
        <taxon>Gammaproteobacteria</taxon>
        <taxon>sulfur-oxidizing symbionts</taxon>
    </lineage>
</organism>
<protein>
    <submittedName>
        <fullName evidence="9">Integrase</fullName>
    </submittedName>
</protein>
<keyword evidence="4" id="KW-0233">DNA recombination</keyword>
<feature type="domain" description="Tyr recombinase" evidence="7">
    <location>
        <begin position="209"/>
        <end position="386"/>
    </location>
</feature>
<dbReference type="GO" id="GO:0006310">
    <property type="term" value="P:DNA recombination"/>
    <property type="evidence" value="ECO:0007669"/>
    <property type="project" value="UniProtKB-KW"/>
</dbReference>
<dbReference type="SUPFAM" id="SSF56349">
    <property type="entry name" value="DNA breaking-rejoining enzymes"/>
    <property type="match status" value="1"/>
</dbReference>
<evidence type="ECO:0000259" key="8">
    <source>
        <dbReference type="PROSITE" id="PS51900"/>
    </source>
</evidence>
<keyword evidence="10" id="KW-1185">Reference proteome</keyword>
<evidence type="ECO:0000259" key="7">
    <source>
        <dbReference type="PROSITE" id="PS51898"/>
    </source>
</evidence>
<keyword evidence="2" id="KW-0229">DNA integration</keyword>
<dbReference type="Pfam" id="PF00589">
    <property type="entry name" value="Phage_integrase"/>
    <property type="match status" value="1"/>
</dbReference>
<dbReference type="GO" id="GO:0015074">
    <property type="term" value="P:DNA integration"/>
    <property type="evidence" value="ECO:0007669"/>
    <property type="project" value="UniProtKB-KW"/>
</dbReference>
<proteinExistence type="inferred from homology"/>
<dbReference type="Gene3D" id="1.10.443.10">
    <property type="entry name" value="Intergrase catalytic core"/>
    <property type="match status" value="1"/>
</dbReference>
<evidence type="ECO:0000256" key="6">
    <source>
        <dbReference type="SAM" id="MobiDB-lite"/>
    </source>
</evidence>
<dbReference type="Gene3D" id="3.30.160.390">
    <property type="entry name" value="Integrase, DNA-binding domain"/>
    <property type="match status" value="1"/>
</dbReference>
<dbReference type="NCBIfam" id="NF007246">
    <property type="entry name" value="PRK09692.1"/>
    <property type="match status" value="1"/>
</dbReference>
<dbReference type="Proteomes" id="UP000190198">
    <property type="component" value="Unassembled WGS sequence"/>
</dbReference>
<feature type="region of interest" description="Disordered" evidence="6">
    <location>
        <begin position="81"/>
        <end position="100"/>
    </location>
</feature>
<sequence>MARITKPLTNTEVKQAKPKDKVYTLSDGGGLQLRIKPNGSKLWLFDYRTPYAKKRTCLSFGSYPDLSLADARSRRDTARELLAKDIDPKEHRDDSSRLNETAHANTFEHVSAKWIEVKKANVSVDHAADTWRSLELHIFPSIGKIPIHKITAIKAIDILNPIAAKGSLETVKRLCQRLNEVMVYAVNTGLLDNNPLAGISKAFHTPVKNHLPTLKPEQLPELLKTLSYASIKTTTRCVIEWQLHTMVRPSEASGARWDEIDFDKHQWNIPAERMTSKKPHVVPLSLQALALLEIMKPISSRSEYVFVSDRNPKKPTHASTANVALKRMGYEKKLVAHGLRALASTILNEEGFDPDVIEAALAHTGKDEVRNAYNRAIYLERRKPMMQWWSNHIETAATGNLSLAGKQGLKIVSQ</sequence>
<evidence type="ECO:0000313" key="9">
    <source>
        <dbReference type="EMBL" id="OOZ39471.1"/>
    </source>
</evidence>
<evidence type="ECO:0000256" key="5">
    <source>
        <dbReference type="PROSITE-ProRule" id="PRU01248"/>
    </source>
</evidence>
<dbReference type="RefSeq" id="WP_078477095.1">
    <property type="nucleotide sequence ID" value="NZ_MPRK01000125.1"/>
</dbReference>